<organism evidence="2 3">
    <name type="scientific">Eleusine coracana subsp. coracana</name>
    <dbReference type="NCBI Taxonomy" id="191504"/>
    <lineage>
        <taxon>Eukaryota</taxon>
        <taxon>Viridiplantae</taxon>
        <taxon>Streptophyta</taxon>
        <taxon>Embryophyta</taxon>
        <taxon>Tracheophyta</taxon>
        <taxon>Spermatophyta</taxon>
        <taxon>Magnoliopsida</taxon>
        <taxon>Liliopsida</taxon>
        <taxon>Poales</taxon>
        <taxon>Poaceae</taxon>
        <taxon>PACMAD clade</taxon>
        <taxon>Chloridoideae</taxon>
        <taxon>Cynodonteae</taxon>
        <taxon>Eleusininae</taxon>
        <taxon>Eleusine</taxon>
    </lineage>
</organism>
<evidence type="ECO:0000313" key="2">
    <source>
        <dbReference type="EMBL" id="GJN40537.1"/>
    </source>
</evidence>
<accession>A0AAV5G0Q8</accession>
<protein>
    <recommendedName>
        <fullName evidence="1">KIB1-4 beta-propeller domain-containing protein</fullName>
    </recommendedName>
</protein>
<gene>
    <name evidence="2" type="primary">gb29767</name>
    <name evidence="2" type="ORF">PR202_gb29767</name>
</gene>
<evidence type="ECO:0000313" key="3">
    <source>
        <dbReference type="Proteomes" id="UP001054889"/>
    </source>
</evidence>
<dbReference type="AlphaFoldDB" id="A0AAV5G0Q8"/>
<keyword evidence="3" id="KW-1185">Reference proteome</keyword>
<dbReference type="Pfam" id="PF03478">
    <property type="entry name" value="Beta-prop_KIB1-4"/>
    <property type="match status" value="1"/>
</dbReference>
<dbReference type="PANTHER" id="PTHR33165:SF85">
    <property type="entry name" value="OS08G0285100 PROTEIN"/>
    <property type="match status" value="1"/>
</dbReference>
<comment type="caution">
    <text evidence="2">The sequence shown here is derived from an EMBL/GenBank/DDBJ whole genome shotgun (WGS) entry which is preliminary data.</text>
</comment>
<dbReference type="InterPro" id="IPR005174">
    <property type="entry name" value="KIB1-4_b-propeller"/>
</dbReference>
<evidence type="ECO:0000259" key="1">
    <source>
        <dbReference type="Pfam" id="PF03478"/>
    </source>
</evidence>
<sequence>MMTRARQRRRLLLHGQSLGTTTRDLDAPPGESPIATIQEEEWRDWANNLLPEFVDDISGRLLAADVSEYFGFRAVCRPWRDLTADPHATPLDSRFRPRNWAALTITPDGSGRTRRNLLNLSTAASLGVDLPALSTHWHCHLCAADGLLVLYHRYTAVIRLVDPLTNVVTEFPPITAAVGSLSRPPEFVSQCSRGVIFRTINGAAFDDSTAPPTLVLCLRGGICNIVVAKPGAAHWTRVDEGDAAYPPFSRLDRVLFHSLLSMGGRCYVSSPEGSVYLLNLHPFPRLQEVVNQRCLAVPGTVNNIVSYLIFRDSGGGGTGRMMMVRYWRSMSRLAGVQGYNDRKKDQFTVGGVTGSIELLEVDLTGRRLLPVRSLGGRSSVFIGSTHCLLISTETFPSIAANVIYLGCLLQRRQRFGVYHINKVKNRRRTGPPHEFARDVDRGVVPAAHPCNLDQYLACYVDCKHAFRAACINHVEHLNH</sequence>
<reference evidence="2" key="2">
    <citation type="submission" date="2021-12" db="EMBL/GenBank/DDBJ databases">
        <title>Resequencing data analysis of finger millet.</title>
        <authorList>
            <person name="Hatakeyama M."/>
            <person name="Aluri S."/>
            <person name="Balachadran M.T."/>
            <person name="Sivarajan S.R."/>
            <person name="Poveda L."/>
            <person name="Shimizu-Inatsugi R."/>
            <person name="Schlapbach R."/>
            <person name="Sreeman S.M."/>
            <person name="Shimizu K.K."/>
        </authorList>
    </citation>
    <scope>NUCLEOTIDE SEQUENCE</scope>
</reference>
<dbReference type="EMBL" id="BQKI01000144">
    <property type="protein sequence ID" value="GJN40537.1"/>
    <property type="molecule type" value="Genomic_DNA"/>
</dbReference>
<name>A0AAV5G0Q8_ELECO</name>
<feature type="domain" description="KIB1-4 beta-propeller" evidence="1">
    <location>
        <begin position="121"/>
        <end position="405"/>
    </location>
</feature>
<reference evidence="2" key="1">
    <citation type="journal article" date="2018" name="DNA Res.">
        <title>Multiple hybrid de novo genome assembly of finger millet, an orphan allotetraploid crop.</title>
        <authorList>
            <person name="Hatakeyama M."/>
            <person name="Aluri S."/>
            <person name="Balachadran M.T."/>
            <person name="Sivarajan S.R."/>
            <person name="Patrignani A."/>
            <person name="Gruter S."/>
            <person name="Poveda L."/>
            <person name="Shimizu-Inatsugi R."/>
            <person name="Baeten J."/>
            <person name="Francoijs K.J."/>
            <person name="Nataraja K.N."/>
            <person name="Reddy Y.A.N."/>
            <person name="Phadnis S."/>
            <person name="Ravikumar R.L."/>
            <person name="Schlapbach R."/>
            <person name="Sreeman S.M."/>
            <person name="Shimizu K.K."/>
        </authorList>
    </citation>
    <scope>NUCLEOTIDE SEQUENCE</scope>
</reference>
<dbReference type="PANTHER" id="PTHR33165">
    <property type="entry name" value="F-BOX DOMAIN CONTAINING PROTEIN-LIKE-RELATED"/>
    <property type="match status" value="1"/>
</dbReference>
<proteinExistence type="predicted"/>
<dbReference type="Proteomes" id="UP001054889">
    <property type="component" value="Unassembled WGS sequence"/>
</dbReference>